<dbReference type="PANTHER" id="PTHR30250:SF11">
    <property type="entry name" value="O-ANTIGEN TRANSPORTER-RELATED"/>
    <property type="match status" value="1"/>
</dbReference>
<protein>
    <submittedName>
        <fullName evidence="7">Lipopolysaccharide biosynthesis protein</fullName>
    </submittedName>
</protein>
<feature type="transmembrane region" description="Helical" evidence="6">
    <location>
        <begin position="287"/>
        <end position="311"/>
    </location>
</feature>
<organism evidence="7 8">
    <name type="scientific">Microbacterium insulae</name>
    <dbReference type="NCBI Taxonomy" id="483014"/>
    <lineage>
        <taxon>Bacteria</taxon>
        <taxon>Bacillati</taxon>
        <taxon>Actinomycetota</taxon>
        <taxon>Actinomycetes</taxon>
        <taxon>Micrococcales</taxon>
        <taxon>Microbacteriaceae</taxon>
        <taxon>Microbacterium</taxon>
    </lineage>
</organism>
<comment type="subcellular location">
    <subcellularLocation>
        <location evidence="1">Cell membrane</location>
        <topology evidence="1">Multi-pass membrane protein</topology>
    </subcellularLocation>
</comment>
<comment type="caution">
    <text evidence="7">The sequence shown here is derived from an EMBL/GenBank/DDBJ whole genome shotgun (WGS) entry which is preliminary data.</text>
</comment>
<keyword evidence="3 6" id="KW-0812">Transmembrane</keyword>
<dbReference type="Proteomes" id="UP001597055">
    <property type="component" value="Unassembled WGS sequence"/>
</dbReference>
<feature type="transmembrane region" description="Helical" evidence="6">
    <location>
        <begin position="94"/>
        <end position="112"/>
    </location>
</feature>
<feature type="transmembrane region" description="Helical" evidence="6">
    <location>
        <begin position="118"/>
        <end position="138"/>
    </location>
</feature>
<feature type="transmembrane region" description="Helical" evidence="6">
    <location>
        <begin position="376"/>
        <end position="401"/>
    </location>
</feature>
<evidence type="ECO:0000256" key="1">
    <source>
        <dbReference type="ARBA" id="ARBA00004651"/>
    </source>
</evidence>
<dbReference type="InterPro" id="IPR050833">
    <property type="entry name" value="Poly_Biosynth_Transport"/>
</dbReference>
<evidence type="ECO:0000256" key="2">
    <source>
        <dbReference type="ARBA" id="ARBA00022475"/>
    </source>
</evidence>
<dbReference type="PANTHER" id="PTHR30250">
    <property type="entry name" value="PST FAMILY PREDICTED COLANIC ACID TRANSPORTER"/>
    <property type="match status" value="1"/>
</dbReference>
<evidence type="ECO:0000256" key="3">
    <source>
        <dbReference type="ARBA" id="ARBA00022692"/>
    </source>
</evidence>
<keyword evidence="2" id="KW-1003">Cell membrane</keyword>
<proteinExistence type="predicted"/>
<sequence length="412" mass="42472">MVVAPDARPPRPVGLQAVLLAGATGVAQVLVAVIYILTARSTDPSSYGAIVTAIAIGTAAAGLIDFGSNALWTREAASGRVSSTDLGARISGKLLAAAALALVATVVLLLIAPAYAPAGAVLVAVLLGQSMLVPLRALRRGETVALLLLVERVAAVAIFGLLAVAGAPATDALWVSITIGTLLLAAAAHRLTPRAARMRFFAERPRNPWAGAGHYGVSAVAASAQQLDLPTLALVAGPAASGLYGAVNRWTQPLQLLSTAFSSAAAPFLAQSDGWGHARRLVMRASWMLFLAVAACALLALCAPVVVPVLLGEQYEGSVAVLQWLAWGTIPAIFNQPIATALQSRRYDHFVSIPWLSCVVVQLGLIVLLAPTLGALGAAIAFAVLQTLLLFALVGCLVYAVRSERRSADQDA</sequence>
<keyword evidence="5 6" id="KW-0472">Membrane</keyword>
<feature type="transmembrane region" description="Helical" evidence="6">
    <location>
        <begin position="172"/>
        <end position="191"/>
    </location>
</feature>
<keyword evidence="8" id="KW-1185">Reference proteome</keyword>
<evidence type="ECO:0000256" key="6">
    <source>
        <dbReference type="SAM" id="Phobius"/>
    </source>
</evidence>
<evidence type="ECO:0000313" key="8">
    <source>
        <dbReference type="Proteomes" id="UP001597055"/>
    </source>
</evidence>
<evidence type="ECO:0000256" key="4">
    <source>
        <dbReference type="ARBA" id="ARBA00022989"/>
    </source>
</evidence>
<keyword evidence="4 6" id="KW-1133">Transmembrane helix</keyword>
<evidence type="ECO:0000313" key="7">
    <source>
        <dbReference type="EMBL" id="MFD0790617.1"/>
    </source>
</evidence>
<gene>
    <name evidence="7" type="ORF">ACFQ0P_09410</name>
</gene>
<reference evidence="8" key="1">
    <citation type="journal article" date="2019" name="Int. J. Syst. Evol. Microbiol.">
        <title>The Global Catalogue of Microorganisms (GCM) 10K type strain sequencing project: providing services to taxonomists for standard genome sequencing and annotation.</title>
        <authorList>
            <consortium name="The Broad Institute Genomics Platform"/>
            <consortium name="The Broad Institute Genome Sequencing Center for Infectious Disease"/>
            <person name="Wu L."/>
            <person name="Ma J."/>
        </authorList>
    </citation>
    <scope>NUCLEOTIDE SEQUENCE [LARGE SCALE GENOMIC DNA]</scope>
    <source>
        <strain evidence="8">CCUG 54523</strain>
    </source>
</reference>
<feature type="transmembrane region" description="Helical" evidence="6">
    <location>
        <begin position="145"/>
        <end position="166"/>
    </location>
</feature>
<name>A0ABW3AI67_9MICO</name>
<feature type="transmembrane region" description="Helical" evidence="6">
    <location>
        <begin position="49"/>
        <end position="73"/>
    </location>
</feature>
<evidence type="ECO:0000256" key="5">
    <source>
        <dbReference type="ARBA" id="ARBA00023136"/>
    </source>
</evidence>
<feature type="transmembrane region" description="Helical" evidence="6">
    <location>
        <begin position="317"/>
        <end position="338"/>
    </location>
</feature>
<accession>A0ABW3AI67</accession>
<dbReference type="EMBL" id="JBHTII010000001">
    <property type="protein sequence ID" value="MFD0790617.1"/>
    <property type="molecule type" value="Genomic_DNA"/>
</dbReference>
<dbReference type="RefSeq" id="WP_204978451.1">
    <property type="nucleotide sequence ID" value="NZ_JBHTII010000001.1"/>
</dbReference>
<feature type="transmembrane region" description="Helical" evidence="6">
    <location>
        <begin position="17"/>
        <end position="37"/>
    </location>
</feature>
<feature type="transmembrane region" description="Helical" evidence="6">
    <location>
        <begin position="350"/>
        <end position="370"/>
    </location>
</feature>